<comment type="catalytic activity">
    <reaction evidence="10 11">
        <text>tRNA(Arg) + L-arginine + ATP = L-arginyl-tRNA(Arg) + AMP + diphosphate</text>
        <dbReference type="Rhea" id="RHEA:20301"/>
        <dbReference type="Rhea" id="RHEA-COMP:9658"/>
        <dbReference type="Rhea" id="RHEA-COMP:9673"/>
        <dbReference type="ChEBI" id="CHEBI:30616"/>
        <dbReference type="ChEBI" id="CHEBI:32682"/>
        <dbReference type="ChEBI" id="CHEBI:33019"/>
        <dbReference type="ChEBI" id="CHEBI:78442"/>
        <dbReference type="ChEBI" id="CHEBI:78513"/>
        <dbReference type="ChEBI" id="CHEBI:456215"/>
        <dbReference type="EC" id="6.1.1.19"/>
    </reaction>
</comment>
<evidence type="ECO:0000313" key="16">
    <source>
        <dbReference type="Proteomes" id="UP000289952"/>
    </source>
</evidence>
<keyword evidence="7 11" id="KW-0067">ATP-binding</keyword>
<dbReference type="Gene3D" id="1.10.730.10">
    <property type="entry name" value="Isoleucyl-tRNA Synthetase, Domain 1"/>
    <property type="match status" value="1"/>
</dbReference>
<dbReference type="Gene3D" id="3.30.1360.70">
    <property type="entry name" value="Arginyl tRNA synthetase N-terminal domain"/>
    <property type="match status" value="1"/>
</dbReference>
<feature type="domain" description="DALR anticodon binding" evidence="13">
    <location>
        <begin position="440"/>
        <end position="550"/>
    </location>
</feature>
<keyword evidence="4 11" id="KW-0963">Cytoplasm</keyword>
<dbReference type="Gene3D" id="3.40.50.620">
    <property type="entry name" value="HUPs"/>
    <property type="match status" value="1"/>
</dbReference>
<evidence type="ECO:0000256" key="10">
    <source>
        <dbReference type="ARBA" id="ARBA00049339"/>
    </source>
</evidence>
<dbReference type="SMART" id="SM00836">
    <property type="entry name" value="DALR_1"/>
    <property type="match status" value="1"/>
</dbReference>
<dbReference type="GO" id="GO:0004814">
    <property type="term" value="F:arginine-tRNA ligase activity"/>
    <property type="evidence" value="ECO:0007669"/>
    <property type="project" value="UniProtKB-UniRule"/>
</dbReference>
<keyword evidence="9 11" id="KW-0030">Aminoacyl-tRNA synthetase</keyword>
<keyword evidence="8 11" id="KW-0648">Protein biosynthesis</keyword>
<dbReference type="PANTHER" id="PTHR11956:SF5">
    <property type="entry name" value="ARGININE--TRNA LIGASE, CYTOPLASMIC"/>
    <property type="match status" value="1"/>
</dbReference>
<evidence type="ECO:0000256" key="3">
    <source>
        <dbReference type="ARBA" id="ARBA00011245"/>
    </source>
</evidence>
<dbReference type="PRINTS" id="PR01038">
    <property type="entry name" value="TRNASYNTHARG"/>
</dbReference>
<dbReference type="Pfam" id="PF05746">
    <property type="entry name" value="DALR_1"/>
    <property type="match status" value="1"/>
</dbReference>
<dbReference type="InterPro" id="IPR008909">
    <property type="entry name" value="DALR_anticod-bd"/>
</dbReference>
<dbReference type="Proteomes" id="UP000289952">
    <property type="component" value="Chromosome"/>
</dbReference>
<evidence type="ECO:0000256" key="6">
    <source>
        <dbReference type="ARBA" id="ARBA00022741"/>
    </source>
</evidence>
<dbReference type="SUPFAM" id="SSF47323">
    <property type="entry name" value="Anticodon-binding domain of a subclass of class I aminoacyl-tRNA synthetases"/>
    <property type="match status" value="1"/>
</dbReference>
<dbReference type="Pfam" id="PF03485">
    <property type="entry name" value="Arg_tRNA_synt_N"/>
    <property type="match status" value="1"/>
</dbReference>
<dbReference type="GO" id="GO:0006420">
    <property type="term" value="P:arginyl-tRNA aminoacylation"/>
    <property type="evidence" value="ECO:0007669"/>
    <property type="project" value="UniProtKB-UniRule"/>
</dbReference>
<evidence type="ECO:0000313" key="15">
    <source>
        <dbReference type="EMBL" id="VEU62885.1"/>
    </source>
</evidence>
<gene>
    <name evidence="11 15" type="primary">argS</name>
    <name evidence="15" type="ORF">NCTC10118_00184</name>
</gene>
<evidence type="ECO:0000256" key="1">
    <source>
        <dbReference type="ARBA" id="ARBA00004496"/>
    </source>
</evidence>
<dbReference type="GO" id="GO:0005524">
    <property type="term" value="F:ATP binding"/>
    <property type="evidence" value="ECO:0007669"/>
    <property type="project" value="UniProtKB-UniRule"/>
</dbReference>
<dbReference type="InterPro" id="IPR001412">
    <property type="entry name" value="aa-tRNA-synth_I_CS"/>
</dbReference>
<comment type="subcellular location">
    <subcellularLocation>
        <location evidence="1 11">Cytoplasm</location>
    </subcellularLocation>
</comment>
<dbReference type="FunFam" id="3.40.50.620:FF:000062">
    <property type="entry name" value="Arginine--tRNA ligase"/>
    <property type="match status" value="1"/>
</dbReference>
<comment type="similarity">
    <text evidence="2 11 12">Belongs to the class-I aminoacyl-tRNA synthetase family.</text>
</comment>
<evidence type="ECO:0000256" key="5">
    <source>
        <dbReference type="ARBA" id="ARBA00022598"/>
    </source>
</evidence>
<keyword evidence="6 11" id="KW-0547">Nucleotide-binding</keyword>
<dbReference type="EC" id="6.1.1.19" evidence="11"/>
<evidence type="ECO:0000256" key="2">
    <source>
        <dbReference type="ARBA" id="ARBA00005594"/>
    </source>
</evidence>
<evidence type="ECO:0000256" key="12">
    <source>
        <dbReference type="RuleBase" id="RU363038"/>
    </source>
</evidence>
<dbReference type="SUPFAM" id="SSF52374">
    <property type="entry name" value="Nucleotidylyl transferase"/>
    <property type="match status" value="1"/>
</dbReference>
<name>A0A449ACY4_9BACT</name>
<organism evidence="15 16">
    <name type="scientific">Mycoplasmopsis bovirhinis</name>
    <dbReference type="NCBI Taxonomy" id="29553"/>
    <lineage>
        <taxon>Bacteria</taxon>
        <taxon>Bacillati</taxon>
        <taxon>Mycoplasmatota</taxon>
        <taxon>Mycoplasmoidales</taxon>
        <taxon>Metamycoplasmataceae</taxon>
        <taxon>Mycoplasmopsis</taxon>
    </lineage>
</organism>
<evidence type="ECO:0000259" key="13">
    <source>
        <dbReference type="SMART" id="SM00836"/>
    </source>
</evidence>
<comment type="subunit">
    <text evidence="3 11">Monomer.</text>
</comment>
<dbReference type="InterPro" id="IPR035684">
    <property type="entry name" value="ArgRS_core"/>
</dbReference>
<dbReference type="NCBIfam" id="TIGR00456">
    <property type="entry name" value="argS"/>
    <property type="match status" value="1"/>
</dbReference>
<dbReference type="PROSITE" id="PS00178">
    <property type="entry name" value="AA_TRNA_LIGASE_I"/>
    <property type="match status" value="1"/>
</dbReference>
<evidence type="ECO:0000256" key="11">
    <source>
        <dbReference type="HAMAP-Rule" id="MF_00123"/>
    </source>
</evidence>
<proteinExistence type="inferred from homology"/>
<dbReference type="InterPro" id="IPR001278">
    <property type="entry name" value="Arg-tRNA-ligase"/>
</dbReference>
<dbReference type="InterPro" id="IPR005148">
    <property type="entry name" value="Arg-tRNA-synth_N"/>
</dbReference>
<dbReference type="OrthoDB" id="9805987at2"/>
<dbReference type="InterPro" id="IPR009080">
    <property type="entry name" value="tRNAsynth_Ia_anticodon-bd"/>
</dbReference>
<evidence type="ECO:0000259" key="14">
    <source>
        <dbReference type="SMART" id="SM01016"/>
    </source>
</evidence>
<dbReference type="HAMAP" id="MF_00123">
    <property type="entry name" value="Arg_tRNA_synth"/>
    <property type="match status" value="1"/>
</dbReference>
<dbReference type="SMART" id="SM01016">
    <property type="entry name" value="Arg_tRNA_synt_N"/>
    <property type="match status" value="1"/>
</dbReference>
<dbReference type="AlphaFoldDB" id="A0A449ACY4"/>
<dbReference type="RefSeq" id="WP_129621089.1">
    <property type="nucleotide sequence ID" value="NZ_LR214972.1"/>
</dbReference>
<dbReference type="SUPFAM" id="SSF55190">
    <property type="entry name" value="Arginyl-tRNA synthetase (ArgRS), N-terminal 'additional' domain"/>
    <property type="match status" value="1"/>
</dbReference>
<accession>A0A449ACY4</accession>
<evidence type="ECO:0000256" key="4">
    <source>
        <dbReference type="ARBA" id="ARBA00022490"/>
    </source>
</evidence>
<dbReference type="CDD" id="cd00671">
    <property type="entry name" value="ArgRS_core"/>
    <property type="match status" value="1"/>
</dbReference>
<dbReference type="Pfam" id="PF00750">
    <property type="entry name" value="tRNA-synt_1d"/>
    <property type="match status" value="1"/>
</dbReference>
<reference evidence="15 16" key="1">
    <citation type="submission" date="2019-01" db="EMBL/GenBank/DDBJ databases">
        <authorList>
            <consortium name="Pathogen Informatics"/>
        </authorList>
    </citation>
    <scope>NUCLEOTIDE SEQUENCE [LARGE SCALE GENOMIC DNA]</scope>
    <source>
        <strain evidence="15 16">NCTC10118</strain>
    </source>
</reference>
<keyword evidence="5 11" id="KW-0436">Ligase</keyword>
<sequence length="550" mass="62748">MNLTNQIKDSLKQVVLELQNNNYFDTAFKVDDLVFLLSEPNIPKEKLGSEIKFDFSTNLAFILKKYKQTSPLNIANDLKLKLEKLDLFEVVFVTTPGFVNFVLKNSVLNHILKNIIITNKKYGANFVKKEKINVEYVSANPTGFLHVGHVRGAIFGDSLIRILRHAGHEVEAEYYVNDAGNQINILANSVLIRYKELFGFNEIMPQDSYHGEDIIWVAKEIKAKYHDYFLNDFNSKQEELKSLATNILLERIKSDLARINVTFDTFSSEKALTENNLINPVLEKLKLHTYIKDQALFLNTTKFGDDKDRVLIKNDGKYTYLTPDIAYHETKLKKSDRLINVWGADHSGYVARMKISLQALGYNQAKIDILIMQLVRLLKNGQEFKMSKRAGTSVTLTDLLEVAKSDAIRFGMLTREISSQYDFNIDQANLMDTSNPVYNVQYAHARTVSLRNNLKPFLLDLNNSVTPKARKVILALDEFPDLLATIVKTSKVNLLTQYLINLTNLFNSFYAQTRLINHPQETYYSALVLSVQIVLRLGLNLLGVSAPNLM</sequence>
<dbReference type="InterPro" id="IPR036695">
    <property type="entry name" value="Arg-tRNA-synth_N_sf"/>
</dbReference>
<dbReference type="InterPro" id="IPR014729">
    <property type="entry name" value="Rossmann-like_a/b/a_fold"/>
</dbReference>
<feature type="short sequence motif" description="'HIGH' region" evidence="11">
    <location>
        <begin position="139"/>
        <end position="149"/>
    </location>
</feature>
<evidence type="ECO:0000256" key="7">
    <source>
        <dbReference type="ARBA" id="ARBA00022840"/>
    </source>
</evidence>
<dbReference type="GO" id="GO:0005737">
    <property type="term" value="C:cytoplasm"/>
    <property type="evidence" value="ECO:0007669"/>
    <property type="project" value="UniProtKB-SubCell"/>
</dbReference>
<protein>
    <recommendedName>
        <fullName evidence="11">Arginine--tRNA ligase</fullName>
        <ecNumber evidence="11">6.1.1.19</ecNumber>
    </recommendedName>
    <alternativeName>
        <fullName evidence="11">Arginyl-tRNA synthetase</fullName>
        <shortName evidence="11">ArgRS</shortName>
    </alternativeName>
</protein>
<dbReference type="EMBL" id="LR214972">
    <property type="protein sequence ID" value="VEU62885.1"/>
    <property type="molecule type" value="Genomic_DNA"/>
</dbReference>
<feature type="domain" description="Arginyl tRNA synthetase N-terminal" evidence="14">
    <location>
        <begin position="1"/>
        <end position="103"/>
    </location>
</feature>
<dbReference type="PANTHER" id="PTHR11956">
    <property type="entry name" value="ARGINYL-TRNA SYNTHETASE"/>
    <property type="match status" value="1"/>
</dbReference>
<keyword evidence="16" id="KW-1185">Reference proteome</keyword>
<evidence type="ECO:0000256" key="8">
    <source>
        <dbReference type="ARBA" id="ARBA00022917"/>
    </source>
</evidence>
<evidence type="ECO:0000256" key="9">
    <source>
        <dbReference type="ARBA" id="ARBA00023146"/>
    </source>
</evidence>